<feature type="transmembrane region" description="Helical" evidence="8">
    <location>
        <begin position="21"/>
        <end position="43"/>
    </location>
</feature>
<keyword evidence="4 8" id="KW-0812">Transmembrane</keyword>
<feature type="transmembrane region" description="Helical" evidence="8">
    <location>
        <begin position="106"/>
        <end position="123"/>
    </location>
</feature>
<feature type="transmembrane region" description="Helical" evidence="8">
    <location>
        <begin position="380"/>
        <end position="400"/>
    </location>
</feature>
<feature type="transmembrane region" description="Helical" evidence="8">
    <location>
        <begin position="353"/>
        <end position="374"/>
    </location>
</feature>
<feature type="domain" description="Major facilitator superfamily (MFS) profile" evidence="9">
    <location>
        <begin position="1"/>
        <end position="406"/>
    </location>
</feature>
<dbReference type="InterPro" id="IPR020846">
    <property type="entry name" value="MFS_dom"/>
</dbReference>
<sequence>MNPSVPLRRQRDYRLLWSARTISITGSEVSKLAVPLTAITLLAASPFQMGVLTAAASVPALLFGLHSGAIADRLRRHRPLMIGCELVSCAAALTVPLAWFLGVLTIPWLIAVALVIGTAAVLFRSANFPYVAALVPPDQRTAAMAGFNASYSVASVAGPGLAGVLVQVLTAPLAVLVEGISFLVSALLLRTIRTPENRQPAPSRGLWHDVVAGLRVSVTQPVLRALLGAGVTINFFAMAYVAVSMLYMLHTLGIPKGLIGLLTALGGVGGLLGAWAVTRLAERYGENKVLLGSVLFFPLEILAVGLLDGPLWWKVTVLALTGTATGGIVVAFASCMSGIILRDTAEELRGRVNATMTFAVQGVMALGGLAGGALAEVLGLRPVILVCAAGIATAILWIWASPLRSPASRPPSDRQPDSVPLNFSTHQERQVTKRPPLV</sequence>
<dbReference type="RefSeq" id="WP_219549339.1">
    <property type="nucleotide sequence ID" value="NZ_JAHKRN010000046.1"/>
</dbReference>
<dbReference type="CDD" id="cd06173">
    <property type="entry name" value="MFS_MefA_like"/>
    <property type="match status" value="1"/>
</dbReference>
<evidence type="ECO:0000256" key="1">
    <source>
        <dbReference type="ARBA" id="ARBA00004651"/>
    </source>
</evidence>
<feature type="transmembrane region" description="Helical" evidence="8">
    <location>
        <begin position="289"/>
        <end position="307"/>
    </location>
</feature>
<keyword evidence="6 8" id="KW-0472">Membrane</keyword>
<evidence type="ECO:0000313" key="11">
    <source>
        <dbReference type="Proteomes" id="UP001596096"/>
    </source>
</evidence>
<feature type="transmembrane region" description="Helical" evidence="8">
    <location>
        <begin position="80"/>
        <end position="100"/>
    </location>
</feature>
<keyword evidence="5 8" id="KW-1133">Transmembrane helix</keyword>
<proteinExistence type="predicted"/>
<keyword evidence="3" id="KW-1003">Cell membrane</keyword>
<organism evidence="10 11">
    <name type="scientific">Nonomuraea harbinensis</name>
    <dbReference type="NCBI Taxonomy" id="1286938"/>
    <lineage>
        <taxon>Bacteria</taxon>
        <taxon>Bacillati</taxon>
        <taxon>Actinomycetota</taxon>
        <taxon>Actinomycetes</taxon>
        <taxon>Streptosporangiales</taxon>
        <taxon>Streptosporangiaceae</taxon>
        <taxon>Nonomuraea</taxon>
    </lineage>
</organism>
<evidence type="ECO:0000256" key="7">
    <source>
        <dbReference type="SAM" id="MobiDB-lite"/>
    </source>
</evidence>
<feature type="transmembrane region" description="Helical" evidence="8">
    <location>
        <begin position="319"/>
        <end position="341"/>
    </location>
</feature>
<dbReference type="PANTHER" id="PTHR23513">
    <property type="entry name" value="INTEGRAL MEMBRANE EFFLUX PROTEIN-RELATED"/>
    <property type="match status" value="1"/>
</dbReference>
<dbReference type="InterPro" id="IPR010290">
    <property type="entry name" value="TM_effector"/>
</dbReference>
<evidence type="ECO:0000256" key="4">
    <source>
        <dbReference type="ARBA" id="ARBA00022692"/>
    </source>
</evidence>
<feature type="transmembrane region" description="Helical" evidence="8">
    <location>
        <begin position="259"/>
        <end position="277"/>
    </location>
</feature>
<accession>A0ABW1BVW2</accession>
<dbReference type="PANTHER" id="PTHR23513:SF6">
    <property type="entry name" value="MAJOR FACILITATOR SUPERFAMILY ASSOCIATED DOMAIN-CONTAINING PROTEIN"/>
    <property type="match status" value="1"/>
</dbReference>
<evidence type="ECO:0000313" key="10">
    <source>
        <dbReference type="EMBL" id="MFC5817324.1"/>
    </source>
</evidence>
<comment type="subcellular location">
    <subcellularLocation>
        <location evidence="1">Cell membrane</location>
        <topology evidence="1">Multi-pass membrane protein</topology>
    </subcellularLocation>
</comment>
<keyword evidence="2" id="KW-0813">Transport</keyword>
<gene>
    <name evidence="10" type="ORF">ACFPUY_19690</name>
</gene>
<dbReference type="Pfam" id="PF05977">
    <property type="entry name" value="MFS_3"/>
    <property type="match status" value="1"/>
</dbReference>
<name>A0ABW1BVW2_9ACTN</name>
<feature type="transmembrane region" description="Helical" evidence="8">
    <location>
        <begin position="225"/>
        <end position="247"/>
    </location>
</feature>
<feature type="transmembrane region" description="Helical" evidence="8">
    <location>
        <begin position="171"/>
        <end position="189"/>
    </location>
</feature>
<keyword evidence="11" id="KW-1185">Reference proteome</keyword>
<feature type="region of interest" description="Disordered" evidence="7">
    <location>
        <begin position="406"/>
        <end position="438"/>
    </location>
</feature>
<evidence type="ECO:0000259" key="9">
    <source>
        <dbReference type="PROSITE" id="PS50850"/>
    </source>
</evidence>
<comment type="caution">
    <text evidence="10">The sequence shown here is derived from an EMBL/GenBank/DDBJ whole genome shotgun (WGS) entry which is preliminary data.</text>
</comment>
<dbReference type="EMBL" id="JBHSNW010000009">
    <property type="protein sequence ID" value="MFC5817324.1"/>
    <property type="molecule type" value="Genomic_DNA"/>
</dbReference>
<reference evidence="11" key="1">
    <citation type="journal article" date="2019" name="Int. J. Syst. Evol. Microbiol.">
        <title>The Global Catalogue of Microorganisms (GCM) 10K type strain sequencing project: providing services to taxonomists for standard genome sequencing and annotation.</title>
        <authorList>
            <consortium name="The Broad Institute Genomics Platform"/>
            <consortium name="The Broad Institute Genome Sequencing Center for Infectious Disease"/>
            <person name="Wu L."/>
            <person name="Ma J."/>
        </authorList>
    </citation>
    <scope>NUCLEOTIDE SEQUENCE [LARGE SCALE GENOMIC DNA]</scope>
    <source>
        <strain evidence="11">CGMCC 4.7106</strain>
    </source>
</reference>
<feature type="transmembrane region" description="Helical" evidence="8">
    <location>
        <begin position="144"/>
        <end position="165"/>
    </location>
</feature>
<evidence type="ECO:0000256" key="3">
    <source>
        <dbReference type="ARBA" id="ARBA00022475"/>
    </source>
</evidence>
<evidence type="ECO:0000256" key="5">
    <source>
        <dbReference type="ARBA" id="ARBA00022989"/>
    </source>
</evidence>
<evidence type="ECO:0000256" key="6">
    <source>
        <dbReference type="ARBA" id="ARBA00023136"/>
    </source>
</evidence>
<feature type="transmembrane region" description="Helical" evidence="8">
    <location>
        <begin position="49"/>
        <end position="68"/>
    </location>
</feature>
<evidence type="ECO:0000256" key="2">
    <source>
        <dbReference type="ARBA" id="ARBA00022448"/>
    </source>
</evidence>
<dbReference type="PROSITE" id="PS50850">
    <property type="entry name" value="MFS"/>
    <property type="match status" value="1"/>
</dbReference>
<protein>
    <submittedName>
        <fullName evidence="10">MFS transporter</fullName>
    </submittedName>
</protein>
<evidence type="ECO:0000256" key="8">
    <source>
        <dbReference type="SAM" id="Phobius"/>
    </source>
</evidence>
<dbReference type="Proteomes" id="UP001596096">
    <property type="component" value="Unassembled WGS sequence"/>
</dbReference>